<feature type="domain" description="CBS" evidence="1">
    <location>
        <begin position="1"/>
        <end position="57"/>
    </location>
</feature>
<feature type="non-terminal residue" evidence="2">
    <location>
        <position position="1"/>
    </location>
</feature>
<dbReference type="SUPFAM" id="SSF53448">
    <property type="entry name" value="Nucleotide-diphospho-sugar transferases"/>
    <property type="match status" value="1"/>
</dbReference>
<dbReference type="InterPro" id="IPR005835">
    <property type="entry name" value="NTP_transferase_dom"/>
</dbReference>
<proteinExistence type="predicted"/>
<accession>A0A382Z4N7</accession>
<protein>
    <recommendedName>
        <fullName evidence="1">CBS domain-containing protein</fullName>
    </recommendedName>
</protein>
<dbReference type="PROSITE" id="PS51371">
    <property type="entry name" value="CBS"/>
    <property type="match status" value="2"/>
</dbReference>
<dbReference type="SUPFAM" id="SSF54631">
    <property type="entry name" value="CBS-domain pair"/>
    <property type="match status" value="1"/>
</dbReference>
<organism evidence="2">
    <name type="scientific">marine metagenome</name>
    <dbReference type="NCBI Taxonomy" id="408172"/>
    <lineage>
        <taxon>unclassified sequences</taxon>
        <taxon>metagenomes</taxon>
        <taxon>ecological metagenomes</taxon>
    </lineage>
</organism>
<dbReference type="InterPro" id="IPR000644">
    <property type="entry name" value="CBS_dom"/>
</dbReference>
<dbReference type="Gene3D" id="3.90.550.10">
    <property type="entry name" value="Spore Coat Polysaccharide Biosynthesis Protein SpsA, Chain A"/>
    <property type="match status" value="1"/>
</dbReference>
<evidence type="ECO:0000313" key="2">
    <source>
        <dbReference type="EMBL" id="SVD90467.1"/>
    </source>
</evidence>
<dbReference type="EMBL" id="UINC01180997">
    <property type="protein sequence ID" value="SVD90467.1"/>
    <property type="molecule type" value="Genomic_DNA"/>
</dbReference>
<sequence>VNIKTLFLSVDASLKEAIKTIELGAAQIALVVDENEVLLGTLTDGDIRRGLLKGYDLQSPVGLVMNKGFCSLSEDFTENRAMQLMNEKDFHQMPVIDSQGRVIRIYLMKELLKPEKFPNFVVIMAGGEGHRLRPLTENCPKPMLKISDKPILEIILEQCIEAGFQNYYFSINYLKEKIINHFQDGSKWGVNIQYLEEKQPLGTAGALSILPVKPKNPLLVLNADVLTRTDFNKLMLFHD</sequence>
<dbReference type="AlphaFoldDB" id="A0A382Z4N7"/>
<evidence type="ECO:0000259" key="1">
    <source>
        <dbReference type="PROSITE" id="PS51371"/>
    </source>
</evidence>
<reference evidence="2" key="1">
    <citation type="submission" date="2018-05" db="EMBL/GenBank/DDBJ databases">
        <authorList>
            <person name="Lanie J.A."/>
            <person name="Ng W.-L."/>
            <person name="Kazmierczak K.M."/>
            <person name="Andrzejewski T.M."/>
            <person name="Davidsen T.M."/>
            <person name="Wayne K.J."/>
            <person name="Tettelin H."/>
            <person name="Glass J.I."/>
            <person name="Rusch D."/>
            <person name="Podicherti R."/>
            <person name="Tsui H.-C.T."/>
            <person name="Winkler M.E."/>
        </authorList>
    </citation>
    <scope>NUCLEOTIDE SEQUENCE</scope>
</reference>
<dbReference type="PANTHER" id="PTHR22572">
    <property type="entry name" value="SUGAR-1-PHOSPHATE GUANYL TRANSFERASE"/>
    <property type="match status" value="1"/>
</dbReference>
<dbReference type="InterPro" id="IPR050486">
    <property type="entry name" value="Mannose-1P_guanyltransferase"/>
</dbReference>
<dbReference type="Pfam" id="PF00571">
    <property type="entry name" value="CBS"/>
    <property type="match status" value="2"/>
</dbReference>
<dbReference type="Gene3D" id="3.10.580.10">
    <property type="entry name" value="CBS-domain"/>
    <property type="match status" value="1"/>
</dbReference>
<dbReference type="InterPro" id="IPR029044">
    <property type="entry name" value="Nucleotide-diphossugar_trans"/>
</dbReference>
<dbReference type="Pfam" id="PF00483">
    <property type="entry name" value="NTP_transferase"/>
    <property type="match status" value="1"/>
</dbReference>
<name>A0A382Z4N7_9ZZZZ</name>
<dbReference type="CDD" id="cd04607">
    <property type="entry name" value="CBS_pair_NTP_transferase_assoc"/>
    <property type="match status" value="1"/>
</dbReference>
<gene>
    <name evidence="2" type="ORF">METZ01_LOCUS443321</name>
</gene>
<feature type="domain" description="CBS" evidence="1">
    <location>
        <begin position="65"/>
        <end position="121"/>
    </location>
</feature>
<dbReference type="InterPro" id="IPR046342">
    <property type="entry name" value="CBS_dom_sf"/>
</dbReference>
<feature type="non-terminal residue" evidence="2">
    <location>
        <position position="239"/>
    </location>
</feature>